<evidence type="ECO:0008006" key="3">
    <source>
        <dbReference type="Google" id="ProtNLM"/>
    </source>
</evidence>
<dbReference type="GO" id="GO:0000027">
    <property type="term" value="P:ribosomal large subunit assembly"/>
    <property type="evidence" value="ECO:0007669"/>
    <property type="project" value="TreeGrafter"/>
</dbReference>
<dbReference type="GO" id="GO:0030687">
    <property type="term" value="C:preribosome, large subunit precursor"/>
    <property type="evidence" value="ECO:0007669"/>
    <property type="project" value="TreeGrafter"/>
</dbReference>
<dbReference type="EMBL" id="KZ155774">
    <property type="protein sequence ID" value="OUS48277.1"/>
    <property type="molecule type" value="Genomic_DNA"/>
</dbReference>
<dbReference type="InterPro" id="IPR051898">
    <property type="entry name" value="Ribosome_Assembly_3"/>
</dbReference>
<accession>A0A1Y5II17</accession>
<reference evidence="2" key="1">
    <citation type="submission" date="2017-04" db="EMBL/GenBank/DDBJ databases">
        <title>Population genomics of picophytoplankton unveils novel chromosome hypervariability.</title>
        <authorList>
            <consortium name="DOE Joint Genome Institute"/>
            <person name="Blanc-Mathieu R."/>
            <person name="Krasovec M."/>
            <person name="Hebrard M."/>
            <person name="Yau S."/>
            <person name="Desgranges E."/>
            <person name="Martin J."/>
            <person name="Schackwitz W."/>
            <person name="Kuo A."/>
            <person name="Salin G."/>
            <person name="Donnadieu C."/>
            <person name="Desdevises Y."/>
            <person name="Sanchez-Ferandin S."/>
            <person name="Moreau H."/>
            <person name="Rivals E."/>
            <person name="Grigoriev I.V."/>
            <person name="Grimsley N."/>
            <person name="Eyre-Walker A."/>
            <person name="Piganeau G."/>
        </authorList>
    </citation>
    <scope>NUCLEOTIDE SEQUENCE [LARGE SCALE GENOMIC DNA]</scope>
    <source>
        <strain evidence="2">RCC 1115</strain>
    </source>
</reference>
<dbReference type="Proteomes" id="UP000195557">
    <property type="component" value="Unassembled WGS sequence"/>
</dbReference>
<sequence length="375" mass="42167">MASELRDQGGLAEIARKLEVRRASITARPIAARRAGDASAVKETTPLALTRTRETSTPMLDVKEEKEAKRAKKLKKDKAEKKTKKLKKEKKVKKEKISKRLKTPSERSESESESEERAETRDRKRRTETGSSGEEEEGDDNESVDDDDESESENDDARQNEPEGDVSEEFARARAAVRQALERFGNVECLDEELRQKHGKSEAVEKACKTLGMQIGALIKKTLRKNLSLMGARDNLLATSLSLEDDLRPRKSTDPLVDNMDPANFQCRMWDSIAKHDNVVFGRAQAAMDSVENRQSTSATTEGEDETAFAKVYRDAFIEAYGDDIETLRKDEKTNVSVILRAIQSGVDIVPELQKQLHLQWSTLSARQQPKESTE</sequence>
<feature type="compositionally biased region" description="Acidic residues" evidence="1">
    <location>
        <begin position="133"/>
        <end position="154"/>
    </location>
</feature>
<proteinExistence type="predicted"/>
<dbReference type="AlphaFoldDB" id="A0A1Y5II17"/>
<feature type="region of interest" description="Disordered" evidence="1">
    <location>
        <begin position="27"/>
        <end position="169"/>
    </location>
</feature>
<dbReference type="PANTHER" id="PTHR28127">
    <property type="entry name" value="RIBOSOME ASSEMBLY PROTEIN 3"/>
    <property type="match status" value="1"/>
</dbReference>
<protein>
    <recommendedName>
        <fullName evidence="3">Ribosome assembly protein 3</fullName>
    </recommendedName>
</protein>
<feature type="compositionally biased region" description="Basic residues" evidence="1">
    <location>
        <begin position="69"/>
        <end position="102"/>
    </location>
</feature>
<dbReference type="PANTHER" id="PTHR28127:SF1">
    <property type="entry name" value="RIBOSOME ASSEMBLY PROTEIN 3"/>
    <property type="match status" value="1"/>
</dbReference>
<name>A0A1Y5II17_OSTTA</name>
<feature type="compositionally biased region" description="Basic and acidic residues" evidence="1">
    <location>
        <begin position="103"/>
        <end position="128"/>
    </location>
</feature>
<evidence type="ECO:0000313" key="2">
    <source>
        <dbReference type="EMBL" id="OUS48277.1"/>
    </source>
</evidence>
<evidence type="ECO:0000256" key="1">
    <source>
        <dbReference type="SAM" id="MobiDB-lite"/>
    </source>
</evidence>
<gene>
    <name evidence="2" type="ORF">BE221DRAFT_69205</name>
</gene>
<organism evidence="2">
    <name type="scientific">Ostreococcus tauri</name>
    <name type="common">Marine green alga</name>
    <dbReference type="NCBI Taxonomy" id="70448"/>
    <lineage>
        <taxon>Eukaryota</taxon>
        <taxon>Viridiplantae</taxon>
        <taxon>Chlorophyta</taxon>
        <taxon>Mamiellophyceae</taxon>
        <taxon>Mamiellales</taxon>
        <taxon>Bathycoccaceae</taxon>
        <taxon>Ostreococcus</taxon>
    </lineage>
</organism>